<keyword evidence="4 8" id="KW-0540">Nuclease</keyword>
<dbReference type="InterPro" id="IPR022966">
    <property type="entry name" value="RNase_II/R_CS"/>
</dbReference>
<evidence type="ECO:0000256" key="1">
    <source>
        <dbReference type="ARBA" id="ARBA00001849"/>
    </source>
</evidence>
<evidence type="ECO:0000256" key="7">
    <source>
        <dbReference type="ARBA" id="ARBA00022884"/>
    </source>
</evidence>
<dbReference type="SUPFAM" id="SSF50249">
    <property type="entry name" value="Nucleic acid-binding proteins"/>
    <property type="match status" value="3"/>
</dbReference>
<dbReference type="GO" id="GO:0003723">
    <property type="term" value="F:RNA binding"/>
    <property type="evidence" value="ECO:0007669"/>
    <property type="project" value="UniProtKB-UniRule"/>
</dbReference>
<comment type="caution">
    <text evidence="11">The sequence shown here is derived from an EMBL/GenBank/DDBJ whole genome shotgun (WGS) entry which is preliminary data.</text>
</comment>
<evidence type="ECO:0000313" key="11">
    <source>
        <dbReference type="EMBL" id="MBO8460723.1"/>
    </source>
</evidence>
<dbReference type="GO" id="GO:0005829">
    <property type="term" value="C:cytosol"/>
    <property type="evidence" value="ECO:0007669"/>
    <property type="project" value="TreeGrafter"/>
</dbReference>
<dbReference type="SMART" id="SM00316">
    <property type="entry name" value="S1"/>
    <property type="match status" value="1"/>
</dbReference>
<dbReference type="InterPro" id="IPR004476">
    <property type="entry name" value="RNase_II/RNase_R"/>
</dbReference>
<reference evidence="11" key="2">
    <citation type="journal article" date="2021" name="PeerJ">
        <title>Extensive microbial diversity within the chicken gut microbiome revealed by metagenomics and culture.</title>
        <authorList>
            <person name="Gilroy R."/>
            <person name="Ravi A."/>
            <person name="Getino M."/>
            <person name="Pursley I."/>
            <person name="Horton D.L."/>
            <person name="Alikhan N.F."/>
            <person name="Baker D."/>
            <person name="Gharbi K."/>
            <person name="Hall N."/>
            <person name="Watson M."/>
            <person name="Adriaenssens E.M."/>
            <person name="Foster-Nyarko E."/>
            <person name="Jarju S."/>
            <person name="Secka A."/>
            <person name="Antonio M."/>
            <person name="Oren A."/>
            <person name="Chaudhuri R.R."/>
            <person name="La Ragione R."/>
            <person name="Hildebrand F."/>
            <person name="Pallen M.J."/>
        </authorList>
    </citation>
    <scope>NUCLEOTIDE SEQUENCE</scope>
    <source>
        <strain evidence="11">G3-3990</strain>
    </source>
</reference>
<feature type="domain" description="S1 motif" evidence="10">
    <location>
        <begin position="630"/>
        <end position="712"/>
    </location>
</feature>
<evidence type="ECO:0000256" key="6">
    <source>
        <dbReference type="ARBA" id="ARBA00022839"/>
    </source>
</evidence>
<evidence type="ECO:0000259" key="10">
    <source>
        <dbReference type="PROSITE" id="PS50126"/>
    </source>
</evidence>
<dbReference type="PANTHER" id="PTHR23355">
    <property type="entry name" value="RIBONUCLEASE"/>
    <property type="match status" value="1"/>
</dbReference>
<dbReference type="Pfam" id="PF17876">
    <property type="entry name" value="CSD2"/>
    <property type="match status" value="1"/>
</dbReference>
<dbReference type="CDD" id="cd04471">
    <property type="entry name" value="S1_RNase_R"/>
    <property type="match status" value="1"/>
</dbReference>
<feature type="compositionally biased region" description="Basic residues" evidence="9">
    <location>
        <begin position="731"/>
        <end position="741"/>
    </location>
</feature>
<dbReference type="AlphaFoldDB" id="A0A9D9HVR5"/>
<keyword evidence="7 8" id="KW-0694">RNA-binding</keyword>
<comment type="subcellular location">
    <subcellularLocation>
        <location evidence="2 8">Cytoplasm</location>
    </subcellularLocation>
</comment>
<dbReference type="Pfam" id="PF00575">
    <property type="entry name" value="S1"/>
    <property type="match status" value="1"/>
</dbReference>
<dbReference type="Gene3D" id="2.40.50.140">
    <property type="entry name" value="Nucleic acid-binding proteins"/>
    <property type="match status" value="2"/>
</dbReference>
<comment type="catalytic activity">
    <reaction evidence="1 8">
        <text>Exonucleolytic cleavage in the 3'- to 5'-direction to yield nucleoside 5'-phosphates.</text>
        <dbReference type="EC" id="3.1.13.1"/>
    </reaction>
</comment>
<dbReference type="InterPro" id="IPR011805">
    <property type="entry name" value="RNase_R"/>
</dbReference>
<dbReference type="NCBIfam" id="TIGR00358">
    <property type="entry name" value="3_prime_RNase"/>
    <property type="match status" value="1"/>
</dbReference>
<feature type="region of interest" description="Disordered" evidence="9">
    <location>
        <begin position="714"/>
        <end position="741"/>
    </location>
</feature>
<keyword evidence="5 8" id="KW-0378">Hydrolase</keyword>
<dbReference type="Pfam" id="PF08206">
    <property type="entry name" value="OB_RNB"/>
    <property type="match status" value="1"/>
</dbReference>
<reference evidence="11" key="1">
    <citation type="submission" date="2020-10" db="EMBL/GenBank/DDBJ databases">
        <authorList>
            <person name="Gilroy R."/>
        </authorList>
    </citation>
    <scope>NUCLEOTIDE SEQUENCE</scope>
    <source>
        <strain evidence="11">G3-3990</strain>
    </source>
</reference>
<evidence type="ECO:0000256" key="8">
    <source>
        <dbReference type="HAMAP-Rule" id="MF_01895"/>
    </source>
</evidence>
<dbReference type="InterPro" id="IPR013223">
    <property type="entry name" value="RNase_B_OB_dom"/>
</dbReference>
<dbReference type="GO" id="GO:0008859">
    <property type="term" value="F:exoribonuclease II activity"/>
    <property type="evidence" value="ECO:0007669"/>
    <property type="project" value="UniProtKB-UniRule"/>
</dbReference>
<comment type="similarity">
    <text evidence="8">Belongs to the RNR ribonuclease family. RNase R subfamily.</text>
</comment>
<evidence type="ECO:0000313" key="12">
    <source>
        <dbReference type="Proteomes" id="UP000823641"/>
    </source>
</evidence>
<organism evidence="11 12">
    <name type="scientific">Candidatus Gallipaludibacter merdavium</name>
    <dbReference type="NCBI Taxonomy" id="2840839"/>
    <lineage>
        <taxon>Bacteria</taxon>
        <taxon>Pseudomonadati</taxon>
        <taxon>Bacteroidota</taxon>
        <taxon>Bacteroidia</taxon>
        <taxon>Bacteroidales</taxon>
        <taxon>Candidatus Gallipaludibacter</taxon>
    </lineage>
</organism>
<comment type="function">
    <text evidence="8">3'-5' exoribonuclease that releases 5'-nucleoside monophosphates and is involved in maturation of structured RNAs.</text>
</comment>
<dbReference type="InterPro" id="IPR003029">
    <property type="entry name" value="S1_domain"/>
</dbReference>
<dbReference type="PROSITE" id="PS50126">
    <property type="entry name" value="S1"/>
    <property type="match status" value="1"/>
</dbReference>
<evidence type="ECO:0000256" key="9">
    <source>
        <dbReference type="SAM" id="MobiDB-lite"/>
    </source>
</evidence>
<protein>
    <recommendedName>
        <fullName evidence="8">Ribonuclease R</fullName>
        <shortName evidence="8">RNase R</shortName>
        <ecNumber evidence="8">3.1.13.1</ecNumber>
    </recommendedName>
</protein>
<evidence type="ECO:0000256" key="2">
    <source>
        <dbReference type="ARBA" id="ARBA00004496"/>
    </source>
</evidence>
<evidence type="ECO:0000256" key="5">
    <source>
        <dbReference type="ARBA" id="ARBA00022801"/>
    </source>
</evidence>
<dbReference type="InterPro" id="IPR012340">
    <property type="entry name" value="NA-bd_OB-fold"/>
</dbReference>
<proteinExistence type="inferred from homology"/>
<dbReference type="Pfam" id="PF00773">
    <property type="entry name" value="RNB"/>
    <property type="match status" value="1"/>
</dbReference>
<gene>
    <name evidence="8 11" type="primary">rnr</name>
    <name evidence="11" type="ORF">IAA73_10415</name>
</gene>
<dbReference type="Proteomes" id="UP000823641">
    <property type="component" value="Unassembled WGS sequence"/>
</dbReference>
<dbReference type="GO" id="GO:0006402">
    <property type="term" value="P:mRNA catabolic process"/>
    <property type="evidence" value="ECO:0007669"/>
    <property type="project" value="TreeGrafter"/>
</dbReference>
<dbReference type="EC" id="3.1.13.1" evidence="8"/>
<accession>A0A9D9HVR5</accession>
<dbReference type="PANTHER" id="PTHR23355:SF9">
    <property type="entry name" value="DIS3-LIKE EXONUCLEASE 2"/>
    <property type="match status" value="1"/>
</dbReference>
<dbReference type="SMART" id="SM00955">
    <property type="entry name" value="RNB"/>
    <property type="match status" value="1"/>
</dbReference>
<dbReference type="InterPro" id="IPR001900">
    <property type="entry name" value="RNase_II/R"/>
</dbReference>
<evidence type="ECO:0000256" key="3">
    <source>
        <dbReference type="ARBA" id="ARBA00022490"/>
    </source>
</evidence>
<name>A0A9D9HVR5_9BACT</name>
<dbReference type="InterPro" id="IPR040476">
    <property type="entry name" value="CSD2"/>
</dbReference>
<dbReference type="PROSITE" id="PS01175">
    <property type="entry name" value="RIBONUCLEASE_II"/>
    <property type="match status" value="1"/>
</dbReference>
<dbReference type="InterPro" id="IPR050180">
    <property type="entry name" value="RNR_Ribonuclease"/>
</dbReference>
<keyword evidence="6 8" id="KW-0269">Exonuclease</keyword>
<evidence type="ECO:0000256" key="4">
    <source>
        <dbReference type="ARBA" id="ARBA00022722"/>
    </source>
</evidence>
<sequence length="741" mass="84773">MKKKDKTKKNGLKKNELARNIIAVFKENPDKTFNYKQLSSLFGIKGDSQRIIVNDILYELRDEDVLTEVARGKFKLNSRDGYITGTIERRGVKTYLLPEDGGEEVFIPERKTNHAMNGDFVNVYLYARRRGHPLEGEVVEVIKRAKDTFVGILEKSNIGMFLLLDNKIATNDIFIAPQNLHGAKEGQKAVVKLLTWKPDARYPEGEVIDILGNVGDNNTEMHAILAEFGLPYRYPKDVEDAADKISDDIPQEEIAKRRDMRNVCTFTIDPADAKDFDDALSIRQADNGMWEIGVHIADVSYYVKPGSIIDKEAYKRATSVYLVDRTVPMLPEHLCNGVCSLRPDEDKLCHSVIFMMDNEANVHHYEICHTVIRSNRRFTYEEAQSVIETGLGDCAEEINTLNRLAQILRKQRFEHGAIAFERVEVKFKIDEKGKPLGVYFKEAKEANKLIEEFMLLANKTTAAHIGKPGKGRKAKTFVYRVHDQPNPDKLASFSNFIKRFGYSVKTTGKKEQVSSSINHLLDEVQGKKEQNLIETLAVRSMAKAVYSTFNIGHYGLAFDYYTHFTSPIRRYPDVMVHRLLDLYSEGGKSVSTETYEDYCQHCSDMEQLAANAERASIKYKQVEFMADHLGQLFEGVISGVTEWGVYVELNDNKCEGMIPIRDLGENDYFFFDEQNYCVVGRRSNRKFQLGDPITVRVVRADLIKKQLDFALPETKVNTPKRTPKVETNKKNYTHKNKKRRR</sequence>
<dbReference type="HAMAP" id="MF_01895">
    <property type="entry name" value="RNase_R"/>
    <property type="match status" value="1"/>
</dbReference>
<keyword evidence="3 8" id="KW-0963">Cytoplasm</keyword>
<dbReference type="EMBL" id="JADIMG010000097">
    <property type="protein sequence ID" value="MBO8460723.1"/>
    <property type="molecule type" value="Genomic_DNA"/>
</dbReference>
<dbReference type="NCBIfam" id="TIGR02063">
    <property type="entry name" value="RNase_R"/>
    <property type="match status" value="1"/>
</dbReference>